<dbReference type="PANTHER" id="PTHR47585">
    <property type="match status" value="1"/>
</dbReference>
<organism evidence="2 3">
    <name type="scientific">Fonsecaea monophora</name>
    <dbReference type="NCBI Taxonomy" id="254056"/>
    <lineage>
        <taxon>Eukaryota</taxon>
        <taxon>Fungi</taxon>
        <taxon>Dikarya</taxon>
        <taxon>Ascomycota</taxon>
        <taxon>Pezizomycotina</taxon>
        <taxon>Eurotiomycetes</taxon>
        <taxon>Chaetothyriomycetidae</taxon>
        <taxon>Chaetothyriales</taxon>
        <taxon>Herpotrichiellaceae</taxon>
        <taxon>Fonsecaea</taxon>
    </lineage>
</organism>
<evidence type="ECO:0000259" key="1">
    <source>
        <dbReference type="Pfam" id="PF07287"/>
    </source>
</evidence>
<dbReference type="AlphaFoldDB" id="A0A177EU41"/>
<keyword evidence="3" id="KW-1185">Reference proteome</keyword>
<dbReference type="InterPro" id="IPR010839">
    <property type="entry name" value="AtuA_N"/>
</dbReference>
<accession>A0A177EU41</accession>
<dbReference type="GeneID" id="34605815"/>
<dbReference type="EMBL" id="LVKK01000128">
    <property type="protein sequence ID" value="OAG35136.1"/>
    <property type="molecule type" value="Genomic_DNA"/>
</dbReference>
<evidence type="ECO:0000313" key="2">
    <source>
        <dbReference type="EMBL" id="OAG35136.1"/>
    </source>
</evidence>
<name>A0A177EU41_9EURO</name>
<protein>
    <recommendedName>
        <fullName evidence="1">Acyclic terpene utilisation N-terminal domain-containing protein</fullName>
    </recommendedName>
</protein>
<comment type="caution">
    <text evidence="2">The sequence shown here is derived from an EMBL/GenBank/DDBJ whole genome shotgun (WGS) entry which is preliminary data.</text>
</comment>
<gene>
    <name evidence="2" type="ORF">AYO21_10703</name>
</gene>
<reference evidence="2 3" key="1">
    <citation type="submission" date="2016-03" db="EMBL/GenBank/DDBJ databases">
        <title>Draft genome sequence of the Fonsecaea monophora CBS 269.37.</title>
        <authorList>
            <person name="Bombassaro A."/>
            <person name="Vinicius W.A."/>
            <person name="De Hoog S."/>
            <person name="Sun J."/>
            <person name="Souza E.M."/>
            <person name="Raittz R.T."/>
            <person name="Costa F."/>
            <person name="Leao A.C."/>
            <person name="Tadra-Sfeir M.Z."/>
            <person name="Baura V."/>
            <person name="Balsanelli E."/>
            <person name="Pedrosa F.O."/>
            <person name="Moreno L.F."/>
            <person name="Steffens M.B."/>
            <person name="Xi L."/>
            <person name="Bocca A.L."/>
            <person name="Felipe M.S."/>
            <person name="Teixeira M."/>
            <person name="Telles Filho F.Q."/>
            <person name="Azevedo C.M."/>
            <person name="Gomes R."/>
            <person name="Vicente V.A."/>
        </authorList>
    </citation>
    <scope>NUCLEOTIDE SEQUENCE [LARGE SCALE GENOMIC DNA]</scope>
    <source>
        <strain evidence="2 3">CBS 269.37</strain>
    </source>
</reference>
<dbReference type="Pfam" id="PF07287">
    <property type="entry name" value="AtuA"/>
    <property type="match status" value="1"/>
</dbReference>
<feature type="domain" description="Acyclic terpene utilisation N-terminal" evidence="1">
    <location>
        <begin position="2"/>
        <end position="101"/>
    </location>
</feature>
<sequence>MNGLDIDAKVKMMRQQLDFMFKDHKFTKLSIELYVFFRIFVQARQIEDISAAKFKVPIYALRMQAYPGYHMNLDFRTMDPKPFMEMFPAIVPQEAIKVQVELGDSGDLMDIPPPQKTVEYPQVRPSYETPNPVDLLSFRRIRKVLLGSIMHARSGDKADNSNIGFFSRSQYEDEYEWLKTFLTVERLKLLLGDD</sequence>
<evidence type="ECO:0000313" key="3">
    <source>
        <dbReference type="Proteomes" id="UP000077002"/>
    </source>
</evidence>
<dbReference type="OrthoDB" id="10265871at2759"/>
<dbReference type="RefSeq" id="XP_022507088.1">
    <property type="nucleotide sequence ID" value="XM_022660613.1"/>
</dbReference>
<dbReference type="Proteomes" id="UP000077002">
    <property type="component" value="Unassembled WGS sequence"/>
</dbReference>
<proteinExistence type="predicted"/>
<dbReference type="PANTHER" id="PTHR47585:SF2">
    <property type="entry name" value="DUF1446 DOMAIN PROTEIN (AFU_ORTHOLOGUE AFUA_6G11420)"/>
    <property type="match status" value="1"/>
</dbReference>